<dbReference type="Gene3D" id="3.10.450.50">
    <property type="match status" value="1"/>
</dbReference>
<dbReference type="CDD" id="cd00780">
    <property type="entry name" value="NTF2"/>
    <property type="match status" value="1"/>
</dbReference>
<keyword evidence="2" id="KW-0653">Protein transport</keyword>
<dbReference type="InterPro" id="IPR032710">
    <property type="entry name" value="NTF2-like_dom_sf"/>
</dbReference>
<dbReference type="PROSITE" id="PS50177">
    <property type="entry name" value="NTF2_DOMAIN"/>
    <property type="match status" value="1"/>
</dbReference>
<evidence type="ECO:0000313" key="4">
    <source>
        <dbReference type="EMBL" id="JAC81228.1"/>
    </source>
</evidence>
<dbReference type="InterPro" id="IPR002075">
    <property type="entry name" value="NTF2_dom"/>
</dbReference>
<dbReference type="SUPFAM" id="SSF54427">
    <property type="entry name" value="NTF2-like"/>
    <property type="match status" value="1"/>
</dbReference>
<dbReference type="InterPro" id="IPR045875">
    <property type="entry name" value="NTF2"/>
</dbReference>
<evidence type="ECO:0000259" key="3">
    <source>
        <dbReference type="PROSITE" id="PS50177"/>
    </source>
</evidence>
<keyword evidence="1 2" id="KW-0963">Cytoplasm</keyword>
<proteinExistence type="predicted"/>
<keyword evidence="2" id="KW-0539">Nucleus</keyword>
<dbReference type="EMBL" id="GBEZ01003946">
    <property type="protein sequence ID" value="JAC81228.1"/>
    <property type="molecule type" value="Transcribed_RNA"/>
</dbReference>
<dbReference type="GO" id="GO:0051028">
    <property type="term" value="P:mRNA transport"/>
    <property type="evidence" value="ECO:0007669"/>
    <property type="project" value="UniProtKB-UniRule"/>
</dbReference>
<comment type="function">
    <text evidence="2">Has a role in nuclear-cytoplasmic transport of proteins and mRNAs.</text>
</comment>
<feature type="domain" description="NTF2" evidence="3">
    <location>
        <begin position="7"/>
        <end position="119"/>
    </location>
</feature>
<protein>
    <submittedName>
        <fullName evidence="4">Nuclear transport factor 2</fullName>
    </submittedName>
</protein>
<organism evidence="4">
    <name type="scientific">Tetraselmis sp. GSL018</name>
    <dbReference type="NCBI Taxonomy" id="582737"/>
    <lineage>
        <taxon>Eukaryota</taxon>
        <taxon>Viridiplantae</taxon>
        <taxon>Chlorophyta</taxon>
        <taxon>core chlorophytes</taxon>
        <taxon>Chlorodendrophyceae</taxon>
        <taxon>Chlorodendrales</taxon>
        <taxon>Chlorodendraceae</taxon>
        <taxon>Tetraselmis</taxon>
    </lineage>
</organism>
<gene>
    <name evidence="4" type="ORF">TSPGSL018_8404</name>
</gene>
<dbReference type="FunFam" id="3.10.450.50:FF:000005">
    <property type="entry name" value="Nuclear transport factor 2"/>
    <property type="match status" value="1"/>
</dbReference>
<dbReference type="GO" id="GO:0005737">
    <property type="term" value="C:cytoplasm"/>
    <property type="evidence" value="ECO:0007669"/>
    <property type="project" value="UniProtKB-SubCell"/>
</dbReference>
<reference evidence="4" key="1">
    <citation type="submission" date="2014-05" db="EMBL/GenBank/DDBJ databases">
        <title>The transcriptome of the halophilic microalga Tetraselmis sp. GSL018 isolated from the Great Salt Lake, Utah.</title>
        <authorList>
            <person name="Jinkerson R.E."/>
            <person name="D'Adamo S."/>
            <person name="Posewitz M.C."/>
        </authorList>
    </citation>
    <scope>NUCLEOTIDE SEQUENCE</scope>
    <source>
        <strain evidence="4">GSL018</strain>
    </source>
</reference>
<accession>A0A061SAF1</accession>
<evidence type="ECO:0000256" key="2">
    <source>
        <dbReference type="RuleBase" id="RU369002"/>
    </source>
</evidence>
<sequence>MASPDEVAKAFVGHYYQTFATNRDALVSLYQEQSKLTWEGQQFLGAQAIVQKFKALPFQNVRHDISVVDAQPSPSGGITLMVNGKLLAEGEQHPLQFSQMFHLMPINNSFVVTNEIFRLCYG</sequence>
<dbReference type="PANTHER" id="PTHR12612">
    <property type="entry name" value="NUCLEAR TRANSPORT FACTOR 2"/>
    <property type="match status" value="1"/>
</dbReference>
<dbReference type="GO" id="GO:0005635">
    <property type="term" value="C:nuclear envelope"/>
    <property type="evidence" value="ECO:0007669"/>
    <property type="project" value="UniProtKB-ARBA"/>
</dbReference>
<dbReference type="Pfam" id="PF02136">
    <property type="entry name" value="NTF2"/>
    <property type="match status" value="1"/>
</dbReference>
<evidence type="ECO:0000256" key="1">
    <source>
        <dbReference type="ARBA" id="ARBA00022490"/>
    </source>
</evidence>
<keyword evidence="2" id="KW-0813">Transport</keyword>
<comment type="subcellular location">
    <subcellularLocation>
        <location evidence="2">Cytoplasm</location>
    </subcellularLocation>
    <subcellularLocation>
        <location evidence="2">Nucleus</location>
    </subcellularLocation>
</comment>
<dbReference type="AlphaFoldDB" id="A0A061SAF1"/>
<name>A0A061SAF1_9CHLO</name>
<dbReference type="InterPro" id="IPR018222">
    <property type="entry name" value="Nuclear_transport_factor_2_euk"/>
</dbReference>
<dbReference type="GO" id="GO:0006606">
    <property type="term" value="P:protein import into nucleus"/>
    <property type="evidence" value="ECO:0007669"/>
    <property type="project" value="UniProtKB-ARBA"/>
</dbReference>